<evidence type="ECO:0000256" key="1">
    <source>
        <dbReference type="SAM" id="MobiDB-lite"/>
    </source>
</evidence>
<reference evidence="2" key="1">
    <citation type="submission" date="2020-02" db="EMBL/GenBank/DDBJ databases">
        <authorList>
            <person name="Meier V. D."/>
        </authorList>
    </citation>
    <scope>NUCLEOTIDE SEQUENCE</scope>
    <source>
        <strain evidence="2">AVDCRST_MAG07</strain>
    </source>
</reference>
<feature type="region of interest" description="Disordered" evidence="1">
    <location>
        <begin position="61"/>
        <end position="203"/>
    </location>
</feature>
<feature type="compositionally biased region" description="Basic and acidic residues" evidence="1">
    <location>
        <begin position="71"/>
        <end position="81"/>
    </location>
</feature>
<evidence type="ECO:0000313" key="2">
    <source>
        <dbReference type="EMBL" id="CAA9341227.1"/>
    </source>
</evidence>
<feature type="non-terminal residue" evidence="2">
    <location>
        <position position="203"/>
    </location>
</feature>
<name>A0A6J4LSE5_9ACTN</name>
<organism evidence="2">
    <name type="scientific">uncultured Frankineae bacterium</name>
    <dbReference type="NCBI Taxonomy" id="437475"/>
    <lineage>
        <taxon>Bacteria</taxon>
        <taxon>Bacillati</taxon>
        <taxon>Actinomycetota</taxon>
        <taxon>Actinomycetes</taxon>
        <taxon>Frankiales</taxon>
        <taxon>environmental samples</taxon>
    </lineage>
</organism>
<dbReference type="EC" id="1.14.13.-" evidence="2"/>
<feature type="compositionally biased region" description="Basic and acidic residues" evidence="1">
    <location>
        <begin position="141"/>
        <end position="158"/>
    </location>
</feature>
<dbReference type="AlphaFoldDB" id="A0A6J4LSE5"/>
<keyword evidence="2" id="KW-0503">Monooxygenase</keyword>
<dbReference type="EMBL" id="CADCUB010000117">
    <property type="protein sequence ID" value="CAA9341227.1"/>
    <property type="molecule type" value="Genomic_DNA"/>
</dbReference>
<gene>
    <name evidence="2" type="ORF">AVDCRST_MAG07-2384</name>
</gene>
<feature type="compositionally biased region" description="Low complexity" evidence="1">
    <location>
        <begin position="122"/>
        <end position="132"/>
    </location>
</feature>
<feature type="non-terminal residue" evidence="2">
    <location>
        <position position="1"/>
    </location>
</feature>
<keyword evidence="2" id="KW-0560">Oxidoreductase</keyword>
<proteinExistence type="predicted"/>
<feature type="compositionally biased region" description="Basic residues" evidence="1">
    <location>
        <begin position="1"/>
        <end position="12"/>
    </location>
</feature>
<protein>
    <submittedName>
        <fullName evidence="2">Nitrilotriacetate monooxygenase component B</fullName>
        <ecNumber evidence="2">1.14.13.-</ecNumber>
    </submittedName>
</protein>
<feature type="region of interest" description="Disordered" evidence="1">
    <location>
        <begin position="1"/>
        <end position="41"/>
    </location>
</feature>
<dbReference type="GO" id="GO:0004497">
    <property type="term" value="F:monooxygenase activity"/>
    <property type="evidence" value="ECO:0007669"/>
    <property type="project" value="UniProtKB-KW"/>
</dbReference>
<accession>A0A6J4LSE5</accession>
<feature type="compositionally biased region" description="Basic residues" evidence="1">
    <location>
        <begin position="90"/>
        <end position="121"/>
    </location>
</feature>
<sequence length="203" mass="22565">AAPRLRPLRPRARGLPAAQQRGGAAADRVGDHAQPGGRRQPRAALVLHHLLGAAARRAVHLRRRQGLPAQRGRDGRVRREPVPGGARRPGQPHRHRLPAGRQRVRRHRPDPRAQRARRAAARGRVAGRAGVSRGRHARVQWRLDRGVRRGGVDRDRRPGAARRAPRDLAAPAARPPRGRRVEHDRRGQLPTAHPVRRAERPGV</sequence>
<feature type="compositionally biased region" description="Low complexity" evidence="1">
    <location>
        <begin position="13"/>
        <end position="26"/>
    </location>
</feature>